<evidence type="ECO:0000313" key="3">
    <source>
        <dbReference type="Proteomes" id="UP000749293"/>
    </source>
</evidence>
<comment type="caution">
    <text evidence="2">The sequence shown here is derived from an EMBL/GenBank/DDBJ whole genome shotgun (WGS) entry which is preliminary data.</text>
</comment>
<keyword evidence="3" id="KW-1185">Reference proteome</keyword>
<feature type="compositionally biased region" description="Low complexity" evidence="1">
    <location>
        <begin position="51"/>
        <end position="60"/>
    </location>
</feature>
<evidence type="ECO:0000256" key="1">
    <source>
        <dbReference type="SAM" id="MobiDB-lite"/>
    </source>
</evidence>
<name>A0A9P4Z1U0_9HYPO</name>
<proteinExistence type="predicted"/>
<evidence type="ECO:0000313" key="2">
    <source>
        <dbReference type="EMBL" id="KAF4125084.1"/>
    </source>
</evidence>
<dbReference type="EMBL" id="JAANYQ010000003">
    <property type="protein sequence ID" value="KAF4125084.1"/>
    <property type="molecule type" value="Genomic_DNA"/>
</dbReference>
<dbReference type="AlphaFoldDB" id="A0A9P4Z1U0"/>
<dbReference type="OrthoDB" id="2103031at2759"/>
<feature type="compositionally biased region" description="Basic and acidic residues" evidence="1">
    <location>
        <begin position="277"/>
        <end position="317"/>
    </location>
</feature>
<accession>A0A9P4Z1U0</accession>
<dbReference type="Proteomes" id="UP000749293">
    <property type="component" value="Unassembled WGS sequence"/>
</dbReference>
<dbReference type="RefSeq" id="XP_035323736.1">
    <property type="nucleotide sequence ID" value="XM_035465899.1"/>
</dbReference>
<feature type="region of interest" description="Disordered" evidence="1">
    <location>
        <begin position="36"/>
        <end position="72"/>
    </location>
</feature>
<protein>
    <submittedName>
        <fullName evidence="2">Uncharacterized protein</fullName>
    </submittedName>
</protein>
<dbReference type="GeneID" id="55970151"/>
<sequence>MGWWPFIFGGSDSSADPVNQLDPKLREFLEKESPLKYKKNSVTSGSETSGAAKNDAAEAAPNSPPQQQGVPTESLYQDGRYAHLWKNYRPQAEVEAESMSDHERLMSVLEAYQQRKSQISKVAMENCAEAQEEWVNCMKHGKLEDQLQMCRHQVKSFEKCYTMQSVRSLPSPWHRNFSPTRTRLTGMEIIKRFLRALGYGSVASRPQHVEDAIQMHADSLYQRVLQHELAVEKARNEGTPVPVFDPTIPLLATTKTTIEPSEELQLQWKDKLDQLPESERPAEEAALRADLQSKSDVARSMKEYYESQKKKNNKDGEGGGGPTGQPQQKTFADTIVSLVMGR</sequence>
<reference evidence="2" key="1">
    <citation type="submission" date="2020-03" db="EMBL/GenBank/DDBJ databases">
        <title>Site-based positive gene gene selection in Geosmithia morbida across the United States reveals a broad range of putative effectors and factors for local host and environmental adapation.</title>
        <authorList>
            <person name="Onufrak A."/>
            <person name="Murdoch R.W."/>
            <person name="Gazis R."/>
            <person name="Huff M."/>
            <person name="Staton M."/>
            <person name="Klingeman W."/>
            <person name="Hadziabdic D."/>
        </authorList>
    </citation>
    <scope>NUCLEOTIDE SEQUENCE</scope>
    <source>
        <strain evidence="2">1262</strain>
    </source>
</reference>
<feature type="compositionally biased region" description="Polar residues" evidence="1">
    <location>
        <begin position="40"/>
        <end position="49"/>
    </location>
</feature>
<gene>
    <name evidence="2" type="ORF">GMORB2_3923</name>
</gene>
<feature type="region of interest" description="Disordered" evidence="1">
    <location>
        <begin position="277"/>
        <end position="333"/>
    </location>
</feature>
<organism evidence="2 3">
    <name type="scientific">Geosmithia morbida</name>
    <dbReference type="NCBI Taxonomy" id="1094350"/>
    <lineage>
        <taxon>Eukaryota</taxon>
        <taxon>Fungi</taxon>
        <taxon>Dikarya</taxon>
        <taxon>Ascomycota</taxon>
        <taxon>Pezizomycotina</taxon>
        <taxon>Sordariomycetes</taxon>
        <taxon>Hypocreomycetidae</taxon>
        <taxon>Hypocreales</taxon>
        <taxon>Bionectriaceae</taxon>
        <taxon>Geosmithia</taxon>
    </lineage>
</organism>